<keyword evidence="4" id="KW-1185">Reference proteome</keyword>
<dbReference type="STRING" id="1867952.MTBPR1_30301"/>
<dbReference type="InterPro" id="IPR052048">
    <property type="entry name" value="ST_Response_Regulator"/>
</dbReference>
<proteinExistence type="predicted"/>
<protein>
    <submittedName>
        <fullName evidence="3">Chemotaxis protein CheY</fullName>
    </submittedName>
</protein>
<dbReference type="Proteomes" id="UP000231658">
    <property type="component" value="Unassembled WGS sequence"/>
</dbReference>
<accession>A0A1C3RI24</accession>
<feature type="domain" description="Response regulatory" evidence="2">
    <location>
        <begin position="5"/>
        <end position="120"/>
    </location>
</feature>
<evidence type="ECO:0000313" key="4">
    <source>
        <dbReference type="Proteomes" id="UP000231658"/>
    </source>
</evidence>
<dbReference type="GO" id="GO:0000160">
    <property type="term" value="P:phosphorelay signal transduction system"/>
    <property type="evidence" value="ECO:0007669"/>
    <property type="project" value="InterPro"/>
</dbReference>
<dbReference type="Pfam" id="PF00072">
    <property type="entry name" value="Response_reg"/>
    <property type="match status" value="1"/>
</dbReference>
<dbReference type="PANTHER" id="PTHR43228:SF1">
    <property type="entry name" value="TWO-COMPONENT RESPONSE REGULATOR ARR22"/>
    <property type="match status" value="1"/>
</dbReference>
<sequence length="123" mass="13430">MNNPKVLIVDDTQTIRTMMAVIVETMGATVVGQANDGIEAEEMFHELKPDLTLLDIEMPNRNGIDTLKSLIKTDPTAKIVMLTANNNTVVAESCIHYGAAGYLQKELSSDIFKNGLEVHLKSA</sequence>
<evidence type="ECO:0000259" key="2">
    <source>
        <dbReference type="PROSITE" id="PS50110"/>
    </source>
</evidence>
<dbReference type="InterPro" id="IPR058245">
    <property type="entry name" value="NreC/VraR/RcsB-like_REC"/>
</dbReference>
<dbReference type="Gene3D" id="3.40.50.2300">
    <property type="match status" value="1"/>
</dbReference>
<dbReference type="PANTHER" id="PTHR43228">
    <property type="entry name" value="TWO-COMPONENT RESPONSE REGULATOR"/>
    <property type="match status" value="1"/>
</dbReference>
<dbReference type="CDD" id="cd17535">
    <property type="entry name" value="REC_NarL-like"/>
    <property type="match status" value="1"/>
</dbReference>
<feature type="modified residue" description="4-aspartylphosphate" evidence="1">
    <location>
        <position position="55"/>
    </location>
</feature>
<dbReference type="OrthoDB" id="9808843at2"/>
<evidence type="ECO:0000313" key="3">
    <source>
        <dbReference type="EMBL" id="SCA56931.1"/>
    </source>
</evidence>
<evidence type="ECO:0000256" key="1">
    <source>
        <dbReference type="PROSITE-ProRule" id="PRU00169"/>
    </source>
</evidence>
<dbReference type="EMBL" id="FLYE01000023">
    <property type="protein sequence ID" value="SCA56931.1"/>
    <property type="molecule type" value="Genomic_DNA"/>
</dbReference>
<name>A0A1C3RI24_9PROT</name>
<reference evidence="3 4" key="1">
    <citation type="submission" date="2016-07" db="EMBL/GenBank/DDBJ databases">
        <authorList>
            <person name="Lefevre C.T."/>
        </authorList>
    </citation>
    <scope>NUCLEOTIDE SEQUENCE [LARGE SCALE GENOMIC DNA]</scope>
    <source>
        <strain evidence="3">PR1</strain>
    </source>
</reference>
<dbReference type="SUPFAM" id="SSF52172">
    <property type="entry name" value="CheY-like"/>
    <property type="match status" value="1"/>
</dbReference>
<organism evidence="3 4">
    <name type="scientific">Candidatus Terasakiella magnetica</name>
    <dbReference type="NCBI Taxonomy" id="1867952"/>
    <lineage>
        <taxon>Bacteria</taxon>
        <taxon>Pseudomonadati</taxon>
        <taxon>Pseudomonadota</taxon>
        <taxon>Alphaproteobacteria</taxon>
        <taxon>Rhodospirillales</taxon>
        <taxon>Terasakiellaceae</taxon>
        <taxon>Terasakiella</taxon>
    </lineage>
</organism>
<dbReference type="RefSeq" id="WP_069188983.1">
    <property type="nucleotide sequence ID" value="NZ_FLYE01000023.1"/>
</dbReference>
<dbReference type="InterPro" id="IPR001789">
    <property type="entry name" value="Sig_transdc_resp-reg_receiver"/>
</dbReference>
<dbReference type="SMART" id="SM00448">
    <property type="entry name" value="REC"/>
    <property type="match status" value="1"/>
</dbReference>
<keyword evidence="1" id="KW-0597">Phosphoprotein</keyword>
<dbReference type="PROSITE" id="PS50110">
    <property type="entry name" value="RESPONSE_REGULATORY"/>
    <property type="match status" value="1"/>
</dbReference>
<gene>
    <name evidence="3" type="primary">cheY</name>
    <name evidence="3" type="ORF">MTBPR1_30301</name>
</gene>
<dbReference type="AlphaFoldDB" id="A0A1C3RI24"/>
<dbReference type="InterPro" id="IPR011006">
    <property type="entry name" value="CheY-like_superfamily"/>
</dbReference>